<dbReference type="InterPro" id="IPR002347">
    <property type="entry name" value="SDR_fam"/>
</dbReference>
<dbReference type="OrthoDB" id="13950at2759"/>
<dbReference type="PRINTS" id="PR00080">
    <property type="entry name" value="SDRFAMILY"/>
</dbReference>
<dbReference type="EMBL" id="GL883018">
    <property type="protein sequence ID" value="EGG18282.1"/>
    <property type="molecule type" value="Genomic_DNA"/>
</dbReference>
<reference evidence="5" key="1">
    <citation type="journal article" date="2011" name="Genome Res.">
        <title>Phylogeny-wide analysis of social amoeba genomes highlights ancient origins for complex intercellular communication.</title>
        <authorList>
            <person name="Heidel A.J."/>
            <person name="Lawal H.M."/>
            <person name="Felder M."/>
            <person name="Schilde C."/>
            <person name="Helps N.R."/>
            <person name="Tunggal B."/>
            <person name="Rivero F."/>
            <person name="John U."/>
            <person name="Schleicher M."/>
            <person name="Eichinger L."/>
            <person name="Platzer M."/>
            <person name="Noegel A.A."/>
            <person name="Schaap P."/>
            <person name="Gloeckner G."/>
        </authorList>
    </citation>
    <scope>NUCLEOTIDE SEQUENCE [LARGE SCALE GENOMIC DNA]</scope>
    <source>
        <strain evidence="5">SH3</strain>
    </source>
</reference>
<dbReference type="PANTHER" id="PTHR43976">
    <property type="entry name" value="SHORT CHAIN DEHYDROGENASE"/>
    <property type="match status" value="1"/>
</dbReference>
<dbReference type="InterPro" id="IPR051911">
    <property type="entry name" value="SDR_oxidoreductase"/>
</dbReference>
<evidence type="ECO:0000256" key="3">
    <source>
        <dbReference type="RuleBase" id="RU000363"/>
    </source>
</evidence>
<dbReference type="RefSeq" id="XP_004357105.1">
    <property type="nucleotide sequence ID" value="XM_004357050.1"/>
</dbReference>
<dbReference type="Proteomes" id="UP000007797">
    <property type="component" value="Unassembled WGS sequence"/>
</dbReference>
<proteinExistence type="inferred from homology"/>
<dbReference type="GO" id="GO:0016491">
    <property type="term" value="F:oxidoreductase activity"/>
    <property type="evidence" value="ECO:0007669"/>
    <property type="project" value="UniProtKB-KW"/>
</dbReference>
<dbReference type="PROSITE" id="PS00061">
    <property type="entry name" value="ADH_SHORT"/>
    <property type="match status" value="1"/>
</dbReference>
<dbReference type="GeneID" id="14870413"/>
<dbReference type="AlphaFoldDB" id="F4Q0D1"/>
<accession>F4Q0D1</accession>
<keyword evidence="2" id="KW-0560">Oxidoreductase</keyword>
<dbReference type="PANTHER" id="PTHR43976:SF16">
    <property type="entry name" value="SHORT-CHAIN DEHYDROGENASE_REDUCTASE FAMILY PROTEIN"/>
    <property type="match status" value="1"/>
</dbReference>
<dbReference type="InterPro" id="IPR020904">
    <property type="entry name" value="Sc_DH/Rdtase_CS"/>
</dbReference>
<protein>
    <submittedName>
        <fullName evidence="4">Short-chain dehydrogenase/reductase family protein</fullName>
    </submittedName>
</protein>
<dbReference type="Pfam" id="PF00106">
    <property type="entry name" value="adh_short"/>
    <property type="match status" value="1"/>
</dbReference>
<name>F4Q0D1_CACFS</name>
<comment type="similarity">
    <text evidence="1 3">Belongs to the short-chain dehydrogenases/reductases (SDR) family.</text>
</comment>
<evidence type="ECO:0000256" key="2">
    <source>
        <dbReference type="ARBA" id="ARBA00023002"/>
    </source>
</evidence>
<gene>
    <name evidence="4" type="ORF">DFA_03776</name>
</gene>
<dbReference type="OMA" id="CNLYNAS"/>
<evidence type="ECO:0000313" key="4">
    <source>
        <dbReference type="EMBL" id="EGG18282.1"/>
    </source>
</evidence>
<dbReference type="PRINTS" id="PR00081">
    <property type="entry name" value="GDHRDH"/>
</dbReference>
<organism evidence="4 5">
    <name type="scientific">Cavenderia fasciculata</name>
    <name type="common">Slime mold</name>
    <name type="synonym">Dictyostelium fasciculatum</name>
    <dbReference type="NCBI Taxonomy" id="261658"/>
    <lineage>
        <taxon>Eukaryota</taxon>
        <taxon>Amoebozoa</taxon>
        <taxon>Evosea</taxon>
        <taxon>Eumycetozoa</taxon>
        <taxon>Dictyostelia</taxon>
        <taxon>Acytosteliales</taxon>
        <taxon>Cavenderiaceae</taxon>
        <taxon>Cavenderia</taxon>
    </lineage>
</organism>
<dbReference type="SUPFAM" id="SSF51735">
    <property type="entry name" value="NAD(P)-binding Rossmann-fold domains"/>
    <property type="match status" value="1"/>
</dbReference>
<keyword evidence="5" id="KW-1185">Reference proteome</keyword>
<dbReference type="InterPro" id="IPR036291">
    <property type="entry name" value="NAD(P)-bd_dom_sf"/>
</dbReference>
<dbReference type="STRING" id="1054147.F4Q0D1"/>
<evidence type="ECO:0000313" key="5">
    <source>
        <dbReference type="Proteomes" id="UP000007797"/>
    </source>
</evidence>
<dbReference type="Gene3D" id="3.40.50.720">
    <property type="entry name" value="NAD(P)-binding Rossmann-like Domain"/>
    <property type="match status" value="1"/>
</dbReference>
<evidence type="ECO:0000256" key="1">
    <source>
        <dbReference type="ARBA" id="ARBA00006484"/>
    </source>
</evidence>
<sequence length="320" mass="35963">MNMSHSNPLKESAMLMMPSEDQEELSKVWFITGCSKGLGLALSQHLLEKGYRVASTSRYKSELEKELGPDSKQFLGVQMDITNEKEIKSSIDSVMKYFGRIDFVVNNAAYCQLGTVEELTNQEIQSNFLVNYYGTVNVLRHVSPILRSQKSGHVFNVSSVAGFTNPFPGWSSYAATKHAIDGMTECYAEEMKIFGVRVSLISPGAFQTSFLSTDHCKVPSQPNEAYAECPKLAHDYFTSMGCFNHMGDSKKYSELIVQIANIQETDKVPKQLFVGADAFKLARAKIDSMTKQLDYWEPIASKMDLDSHLIKINYSYPRDE</sequence>
<dbReference type="CDD" id="cd05374">
    <property type="entry name" value="17beta-HSD-like_SDR_c"/>
    <property type="match status" value="1"/>
</dbReference>
<dbReference type="KEGG" id="dfa:DFA_03776"/>